<dbReference type="AlphaFoldDB" id="A0A6P8IM05"/>
<dbReference type="PANTHER" id="PTHR31118:SF12">
    <property type="entry name" value="CYCLASE-LIKE PROTEIN 2"/>
    <property type="match status" value="1"/>
</dbReference>
<comment type="similarity">
    <text evidence="1">Belongs to the Cyclase 1 superfamily.</text>
</comment>
<dbReference type="GO" id="GO:0004061">
    <property type="term" value="F:arylformamidase activity"/>
    <property type="evidence" value="ECO:0007669"/>
    <property type="project" value="InterPro"/>
</dbReference>
<dbReference type="Gene3D" id="3.50.30.50">
    <property type="entry name" value="Putative cyclase"/>
    <property type="match status" value="1"/>
</dbReference>
<dbReference type="InterPro" id="IPR007325">
    <property type="entry name" value="KFase/CYL"/>
</dbReference>
<proteinExistence type="inferred from homology"/>
<gene>
    <name evidence="4" type="primary">LOC116302625</name>
</gene>
<keyword evidence="2" id="KW-0732">Signal</keyword>
<protein>
    <submittedName>
        <fullName evidence="4">Uncharacterized protein LOC116302625</fullName>
    </submittedName>
</protein>
<feature type="chain" id="PRO_5028012129" evidence="2">
    <location>
        <begin position="18"/>
        <end position="286"/>
    </location>
</feature>
<keyword evidence="3" id="KW-1185">Reference proteome</keyword>
<evidence type="ECO:0000313" key="3">
    <source>
        <dbReference type="Proteomes" id="UP000515163"/>
    </source>
</evidence>
<accession>A0A6P8IM05</accession>
<dbReference type="InParanoid" id="A0A6P8IM05"/>
<dbReference type="GO" id="GO:0019441">
    <property type="term" value="P:L-tryptophan catabolic process to kynurenine"/>
    <property type="evidence" value="ECO:0007669"/>
    <property type="project" value="InterPro"/>
</dbReference>
<organism evidence="3 4">
    <name type="scientific">Actinia tenebrosa</name>
    <name type="common">Australian red waratah sea anemone</name>
    <dbReference type="NCBI Taxonomy" id="6105"/>
    <lineage>
        <taxon>Eukaryota</taxon>
        <taxon>Metazoa</taxon>
        <taxon>Cnidaria</taxon>
        <taxon>Anthozoa</taxon>
        <taxon>Hexacorallia</taxon>
        <taxon>Actiniaria</taxon>
        <taxon>Actiniidae</taxon>
        <taxon>Actinia</taxon>
    </lineage>
</organism>
<dbReference type="SUPFAM" id="SSF102198">
    <property type="entry name" value="Putative cyclase"/>
    <property type="match status" value="1"/>
</dbReference>
<reference evidence="4" key="1">
    <citation type="submission" date="2025-08" db="UniProtKB">
        <authorList>
            <consortium name="RefSeq"/>
        </authorList>
    </citation>
    <scope>IDENTIFICATION</scope>
    <source>
        <tissue evidence="4">Tentacle</tissue>
    </source>
</reference>
<evidence type="ECO:0000313" key="4">
    <source>
        <dbReference type="RefSeq" id="XP_031567822.1"/>
    </source>
</evidence>
<dbReference type="Proteomes" id="UP000515163">
    <property type="component" value="Unplaced"/>
</dbReference>
<name>A0A6P8IM05_ACTTE</name>
<dbReference type="GeneID" id="116302625"/>
<dbReference type="PANTHER" id="PTHR31118">
    <property type="entry name" value="CYCLASE-LIKE PROTEIN 2"/>
    <property type="match status" value="1"/>
</dbReference>
<sequence length="286" mass="31787">MIFPLVLGLAFIATARTAPTKWIDMSYPFVENVTIYWPGNTLYQHRMVFEGHYPGTKIFITISDFIGGEHGGTHIDAPRHFNEAGITLEKIPIESMVGDAIVVNVSAKCDQDRDYQMSVDDLKEWEKTYGPIPAKSIVFMYTGFGRSYPDKKKYFGTNTPTNTSTFHFPGIDPVAAQWLVDNNKIKLFGIDTPSFDRGQSLTFGSHLILLKRNIPGIENVANLHLLPPKGAEVFAAPMKIKEGSGGPCRLYARIADKMVVSRGVDPGFHLTPGLVLMSITFLLINF</sequence>
<dbReference type="InterPro" id="IPR037175">
    <property type="entry name" value="KFase_sf"/>
</dbReference>
<dbReference type="RefSeq" id="XP_031567822.1">
    <property type="nucleotide sequence ID" value="XM_031711962.1"/>
</dbReference>
<feature type="signal peptide" evidence="2">
    <location>
        <begin position="1"/>
        <end position="17"/>
    </location>
</feature>
<dbReference type="KEGG" id="aten:116302625"/>
<dbReference type="Pfam" id="PF04199">
    <property type="entry name" value="Cyclase"/>
    <property type="match status" value="1"/>
</dbReference>
<dbReference type="OrthoDB" id="7108654at2759"/>
<evidence type="ECO:0000256" key="2">
    <source>
        <dbReference type="SAM" id="SignalP"/>
    </source>
</evidence>
<evidence type="ECO:0000256" key="1">
    <source>
        <dbReference type="ARBA" id="ARBA00007865"/>
    </source>
</evidence>